<dbReference type="AlphaFoldDB" id="A0AAV9NZU4"/>
<name>A0AAV9NZU4_9PEZI</name>
<gene>
    <name evidence="1" type="ORF">LTR77_010156</name>
</gene>
<organism evidence="1 2">
    <name type="scientific">Saxophila tyrrhenica</name>
    <dbReference type="NCBI Taxonomy" id="1690608"/>
    <lineage>
        <taxon>Eukaryota</taxon>
        <taxon>Fungi</taxon>
        <taxon>Dikarya</taxon>
        <taxon>Ascomycota</taxon>
        <taxon>Pezizomycotina</taxon>
        <taxon>Dothideomycetes</taxon>
        <taxon>Dothideomycetidae</taxon>
        <taxon>Mycosphaerellales</taxon>
        <taxon>Extremaceae</taxon>
        <taxon>Saxophila</taxon>
    </lineage>
</organism>
<protein>
    <recommendedName>
        <fullName evidence="3">Ubiquitin-like domain-containing protein</fullName>
    </recommendedName>
</protein>
<comment type="caution">
    <text evidence="1">The sequence shown here is derived from an EMBL/GenBank/DDBJ whole genome shotgun (WGS) entry which is preliminary data.</text>
</comment>
<dbReference type="EMBL" id="JAVRRT010000021">
    <property type="protein sequence ID" value="KAK5164065.1"/>
    <property type="molecule type" value="Genomic_DNA"/>
</dbReference>
<evidence type="ECO:0000313" key="2">
    <source>
        <dbReference type="Proteomes" id="UP001337655"/>
    </source>
</evidence>
<dbReference type="SUPFAM" id="SSF54236">
    <property type="entry name" value="Ubiquitin-like"/>
    <property type="match status" value="1"/>
</dbReference>
<dbReference type="Gene3D" id="3.10.20.90">
    <property type="entry name" value="Phosphatidylinositol 3-kinase Catalytic Subunit, Chain A, domain 1"/>
    <property type="match status" value="1"/>
</dbReference>
<accession>A0AAV9NZU4</accession>
<keyword evidence="2" id="KW-1185">Reference proteome</keyword>
<dbReference type="GeneID" id="89931485"/>
<evidence type="ECO:0008006" key="3">
    <source>
        <dbReference type="Google" id="ProtNLM"/>
    </source>
</evidence>
<dbReference type="InterPro" id="IPR029071">
    <property type="entry name" value="Ubiquitin-like_domsf"/>
</dbReference>
<reference evidence="1 2" key="1">
    <citation type="submission" date="2023-08" db="EMBL/GenBank/DDBJ databases">
        <title>Black Yeasts Isolated from many extreme environments.</title>
        <authorList>
            <person name="Coleine C."/>
            <person name="Stajich J.E."/>
            <person name="Selbmann L."/>
        </authorList>
    </citation>
    <scope>NUCLEOTIDE SEQUENCE [LARGE SCALE GENOMIC DNA]</scope>
    <source>
        <strain evidence="1 2">CCFEE 5935</strain>
    </source>
</reference>
<evidence type="ECO:0000313" key="1">
    <source>
        <dbReference type="EMBL" id="KAK5164065.1"/>
    </source>
</evidence>
<proteinExistence type="predicted"/>
<dbReference type="Proteomes" id="UP001337655">
    <property type="component" value="Unassembled WGS sequence"/>
</dbReference>
<dbReference type="CDD" id="cd01763">
    <property type="entry name" value="Ubl_SUMO_like"/>
    <property type="match status" value="1"/>
</dbReference>
<sequence>MVKNFLKRFHIDRDEKYMTYDGALACKNDTPASLAMRHMETIHILNMDIDDAKRKHRLQAQTYAHKQPSERRQLTSSNLELVNAESVSKVSIGDVPELNSGSLRISLVLIDDEALFHTARRTPLQKVLEKFAEDYEEVAVSDFVMSLEGRQIQNGETANDLGLLTGDIIGVDLR</sequence>
<dbReference type="RefSeq" id="XP_064654393.1">
    <property type="nucleotide sequence ID" value="XM_064807379.1"/>
</dbReference>